<organism evidence="3 4">
    <name type="scientific">Cuneatibacter caecimuris</name>
    <dbReference type="NCBI Taxonomy" id="1796618"/>
    <lineage>
        <taxon>Bacteria</taxon>
        <taxon>Bacillati</taxon>
        <taxon>Bacillota</taxon>
        <taxon>Clostridia</taxon>
        <taxon>Lachnospirales</taxon>
        <taxon>Lachnospiraceae</taxon>
        <taxon>Cuneatibacter</taxon>
    </lineage>
</organism>
<dbReference type="InterPro" id="IPR011765">
    <property type="entry name" value="Pept_M16_N"/>
</dbReference>
<protein>
    <recommendedName>
        <fullName evidence="2">Peptidase M16C associated domain-containing protein</fullName>
    </recommendedName>
</protein>
<evidence type="ECO:0000259" key="2">
    <source>
        <dbReference type="SMART" id="SM01264"/>
    </source>
</evidence>
<evidence type="ECO:0000313" key="3">
    <source>
        <dbReference type="EMBL" id="RZT02638.1"/>
    </source>
</evidence>
<dbReference type="PANTHER" id="PTHR43016:SF13">
    <property type="entry name" value="PRESEQUENCE PROTEASE, MITOCHONDRIAL"/>
    <property type="match status" value="1"/>
</dbReference>
<dbReference type="Gene3D" id="3.30.830.10">
    <property type="entry name" value="Metalloenzyme, LuxS/M16 peptidase-like"/>
    <property type="match status" value="4"/>
</dbReference>
<evidence type="ECO:0000256" key="1">
    <source>
        <dbReference type="SAM" id="Coils"/>
    </source>
</evidence>
<dbReference type="Pfam" id="PF22516">
    <property type="entry name" value="PreP_C"/>
    <property type="match status" value="1"/>
</dbReference>
<dbReference type="InterPro" id="IPR007863">
    <property type="entry name" value="Peptidase_M16_C"/>
</dbReference>
<dbReference type="EMBL" id="SGXF01000001">
    <property type="protein sequence ID" value="RZT02638.1"/>
    <property type="molecule type" value="Genomic_DNA"/>
</dbReference>
<keyword evidence="4" id="KW-1185">Reference proteome</keyword>
<dbReference type="PANTHER" id="PTHR43016">
    <property type="entry name" value="PRESEQUENCE PROTEASE"/>
    <property type="match status" value="1"/>
</dbReference>
<accession>A0A4Q7PRE8</accession>
<dbReference type="Proteomes" id="UP000292927">
    <property type="component" value="Unassembled WGS sequence"/>
</dbReference>
<dbReference type="SMART" id="SM01264">
    <property type="entry name" value="M16C_associated"/>
    <property type="match status" value="1"/>
</dbReference>
<dbReference type="InterPro" id="IPR013578">
    <property type="entry name" value="Peptidase_M16C_assoc"/>
</dbReference>
<dbReference type="InterPro" id="IPR055130">
    <property type="entry name" value="PreP_C"/>
</dbReference>
<proteinExistence type="predicted"/>
<dbReference type="FunFam" id="3.30.830.10:FF:000034">
    <property type="entry name" value="presequence protease 1, chloroplastic/mitochondrial"/>
    <property type="match status" value="1"/>
</dbReference>
<dbReference type="Pfam" id="PF05193">
    <property type="entry name" value="Peptidase_M16_C"/>
    <property type="match status" value="1"/>
</dbReference>
<sequence length="973" mass="109716">MDINKMTAYTCELEEKVPELGGTAWLLRHKKSGARLFLVSNEDENKVFTIGFRTPPADSTGLPHILEHSVLCGSEQFPVKDPFIELAKGSLNTFLNAITYPDKTIYPIASCNDQDFQNLTAVYMDAVLHPNIYKSDKTFRQEGWHYELEDTASKLSYNGVVYNEMKGAFSSPESVLDRLTSQVLFPDTPYAFESGGDPADIVDLSYEDFLKFHQTYYHPSNSFIYLYGNMDMEEKLEWMDREYLSHYDAVKVDSEIPEQKPFEQDVYKTAWYGISEEETEENSAYLSWNKVTGSVLDPKRYMAFQVLEYALLGAPGAPLKKALTDAEIGRDIYGGYDSSMRQTSFSVVAKGADADRLEEFLQIIRGTLEQLAEQGIRKKSLLAGINHCEFKCREADFGSYPKGLMYGIQCFDSWLYDDSAPLMHLKYEDTFRFLREQVDTGYFEGLIREYLLDNPHGGVVTLLPKKGYTAQLEAEAEKRLEDYQKSLSSQELDQLVKDTEELRAYQEEPSTEEELKTVPMLQVSDIGKKAAGFHNEEKNIGGMPVVFHRLFTGGIGYISFLFDASSVATEDLPYLSLLKTVLGQLDTEHFSYQELTDEINIATGGFGASLGIYTQAKDMNSYDLRLETGYRALYENMGNGLSLLREILFTSRLDDTKRIREIVGQLASRSQMALNNAGHTAAVVRAGSYLSESAWVMDTTSGIGYYHFLEDLLAHFEERKEELTEKLKEVAGQIFRRENVIVSYTAEAEGLSVLEQELPDLADSLPEGFQPGKKREIALERKNEGFKTASQVQYVARAGSFRSAGYDYTGAMRVLKVILNYEYLWQKLRVKGGAYGCMSGMGRSGESYLVSYRDPNLRETNEVYEGLPEYLRQVEISGRDMTRYIIGAVSDLDTPLTPNDKGRRSMGAYLTGVTEEMIQNERDQVLGCTQEDIRALSGPVAAVLASDCLCVIGNDEKIESEKEMFGSVSTLFH</sequence>
<comment type="caution">
    <text evidence="3">The sequence shown here is derived from an EMBL/GenBank/DDBJ whole genome shotgun (WGS) entry which is preliminary data.</text>
</comment>
<dbReference type="GO" id="GO:0004222">
    <property type="term" value="F:metalloendopeptidase activity"/>
    <property type="evidence" value="ECO:0007669"/>
    <property type="project" value="TreeGrafter"/>
</dbReference>
<dbReference type="GO" id="GO:0016485">
    <property type="term" value="P:protein processing"/>
    <property type="evidence" value="ECO:0007669"/>
    <property type="project" value="TreeGrafter"/>
</dbReference>
<dbReference type="OrthoDB" id="9762027at2"/>
<reference evidence="3 4" key="1">
    <citation type="submission" date="2019-02" db="EMBL/GenBank/DDBJ databases">
        <title>Genomic Encyclopedia of Type Strains, Phase IV (KMG-IV): sequencing the most valuable type-strain genomes for metagenomic binning, comparative biology and taxonomic classification.</title>
        <authorList>
            <person name="Goeker M."/>
        </authorList>
    </citation>
    <scope>NUCLEOTIDE SEQUENCE [LARGE SCALE GENOMIC DNA]</scope>
    <source>
        <strain evidence="3 4">DSM 29486</strain>
    </source>
</reference>
<dbReference type="InterPro" id="IPR011249">
    <property type="entry name" value="Metalloenz_LuxS/M16"/>
</dbReference>
<dbReference type="RefSeq" id="WP_130433186.1">
    <property type="nucleotide sequence ID" value="NZ_SGXF01000001.1"/>
</dbReference>
<feature type="domain" description="Peptidase M16C associated" evidence="2">
    <location>
        <begin position="462"/>
        <end position="712"/>
    </location>
</feature>
<dbReference type="GO" id="GO:0046872">
    <property type="term" value="F:metal ion binding"/>
    <property type="evidence" value="ECO:0007669"/>
    <property type="project" value="InterPro"/>
</dbReference>
<keyword evidence="1" id="KW-0175">Coiled coil</keyword>
<name>A0A4Q7PRE8_9FIRM</name>
<feature type="coiled-coil region" evidence="1">
    <location>
        <begin position="706"/>
        <end position="733"/>
    </location>
</feature>
<gene>
    <name evidence="3" type="ORF">EV209_0760</name>
</gene>
<dbReference type="Pfam" id="PF08367">
    <property type="entry name" value="M16C_assoc"/>
    <property type="match status" value="1"/>
</dbReference>
<dbReference type="AlphaFoldDB" id="A0A4Q7PRE8"/>
<dbReference type="SUPFAM" id="SSF63411">
    <property type="entry name" value="LuxS/MPP-like metallohydrolase"/>
    <property type="match status" value="4"/>
</dbReference>
<dbReference type="Pfam" id="PF00675">
    <property type="entry name" value="Peptidase_M16"/>
    <property type="match status" value="1"/>
</dbReference>
<evidence type="ECO:0000313" key="4">
    <source>
        <dbReference type="Proteomes" id="UP000292927"/>
    </source>
</evidence>